<comment type="caution">
    <text evidence="2">The sequence shown here is derived from an EMBL/GenBank/DDBJ whole genome shotgun (WGS) entry which is preliminary data.</text>
</comment>
<organism evidence="2 3">
    <name type="scientific">Candidatus Uhrbacteria bacterium GW2011_GWC2_41_11</name>
    <dbReference type="NCBI Taxonomy" id="1618985"/>
    <lineage>
        <taxon>Bacteria</taxon>
        <taxon>Candidatus Uhriibacteriota</taxon>
    </lineage>
</organism>
<evidence type="ECO:0000313" key="2">
    <source>
        <dbReference type="EMBL" id="KKR87545.1"/>
    </source>
</evidence>
<dbReference type="PANTHER" id="PTHR33969">
    <property type="entry name" value="SEGREGATION AND CONDENSATION PROTEIN A"/>
    <property type="match status" value="1"/>
</dbReference>
<dbReference type="EMBL" id="LCAH01000002">
    <property type="protein sequence ID" value="KKR87545.1"/>
    <property type="molecule type" value="Genomic_DNA"/>
</dbReference>
<dbReference type="Gene3D" id="1.10.10.580">
    <property type="entry name" value="Structural maintenance of chromosome 1. Chain E"/>
    <property type="match status" value="1"/>
</dbReference>
<proteinExistence type="predicted"/>
<dbReference type="AlphaFoldDB" id="A0A0G0WSX8"/>
<evidence type="ECO:0000313" key="3">
    <source>
        <dbReference type="Proteomes" id="UP000034616"/>
    </source>
</evidence>
<gene>
    <name evidence="2" type="ORF">UU35_C0002G0046</name>
</gene>
<dbReference type="PATRIC" id="fig|1618985.3.peg.200"/>
<reference evidence="2 3" key="1">
    <citation type="journal article" date="2015" name="Nature">
        <title>rRNA introns, odd ribosomes, and small enigmatic genomes across a large radiation of phyla.</title>
        <authorList>
            <person name="Brown C.T."/>
            <person name="Hug L.A."/>
            <person name="Thomas B.C."/>
            <person name="Sharon I."/>
            <person name="Castelle C.J."/>
            <person name="Singh A."/>
            <person name="Wilkins M.J."/>
            <person name="Williams K.H."/>
            <person name="Banfield J.F."/>
        </authorList>
    </citation>
    <scope>NUCLEOTIDE SEQUENCE [LARGE SCALE GENOMIC DNA]</scope>
</reference>
<dbReference type="Gene3D" id="6.10.250.2410">
    <property type="match status" value="1"/>
</dbReference>
<accession>A0A0G0WSX8</accession>
<evidence type="ECO:0000256" key="1">
    <source>
        <dbReference type="ARBA" id="ARBA00044777"/>
    </source>
</evidence>
<sequence>MSYEVELEQFSGPLHLLLALIEREELPITDISLAKVANDYLHYLEVSEVSAEELADFLLIAAKLLWIKSNAILPLPDVQDETDPGKLVLQLRLYREFVEAAKELEERYGTAVMFVRPASASAVVLEPVFHPPASLNTHMLEEVFRLVLKRLEPFFSLKEASIHRVISIQEKIRDIRQVILDRARLSFKDVVDDASNRTEVVVSFLALLELVKQRIVYAVQDSAFEDITLKRVE</sequence>
<dbReference type="Pfam" id="PF02616">
    <property type="entry name" value="SMC_ScpA"/>
    <property type="match status" value="1"/>
</dbReference>
<dbReference type="InterPro" id="IPR003768">
    <property type="entry name" value="ScpA"/>
</dbReference>
<protein>
    <recommendedName>
        <fullName evidence="1">Segregation and condensation protein A</fullName>
    </recommendedName>
</protein>
<dbReference type="Proteomes" id="UP000034616">
    <property type="component" value="Unassembled WGS sequence"/>
</dbReference>
<dbReference type="PANTHER" id="PTHR33969:SF2">
    <property type="entry name" value="SEGREGATION AND CONDENSATION PROTEIN A"/>
    <property type="match status" value="1"/>
</dbReference>
<name>A0A0G0WSX8_9BACT</name>
<dbReference type="InterPro" id="IPR023093">
    <property type="entry name" value="ScpA-like_C"/>
</dbReference>